<evidence type="ECO:0000313" key="2">
    <source>
        <dbReference type="Proteomes" id="UP000183832"/>
    </source>
</evidence>
<dbReference type="AlphaFoldDB" id="A0A1J1IYP3"/>
<keyword evidence="2" id="KW-1185">Reference proteome</keyword>
<evidence type="ECO:0000313" key="1">
    <source>
        <dbReference type="EMBL" id="CRL04676.1"/>
    </source>
</evidence>
<reference evidence="1 2" key="1">
    <citation type="submission" date="2015-04" db="EMBL/GenBank/DDBJ databases">
        <authorList>
            <person name="Syromyatnikov M.Y."/>
            <person name="Popov V.N."/>
        </authorList>
    </citation>
    <scope>NUCLEOTIDE SEQUENCE [LARGE SCALE GENOMIC DNA]</scope>
</reference>
<protein>
    <submittedName>
        <fullName evidence="1">CLUMA_CG017740, isoform A</fullName>
    </submittedName>
</protein>
<dbReference type="EMBL" id="CVRI01000063">
    <property type="protein sequence ID" value="CRL04676.1"/>
    <property type="molecule type" value="Genomic_DNA"/>
</dbReference>
<name>A0A1J1IYP3_9DIPT</name>
<sequence length="91" mass="10167">MTAKFVQFKPNSISLCCSLSYSSELNHHLKSSPAVKFDSCDANSTVIDVHPIHNSKGSGNLTKAVLKQEYLMNIIFYFQNLFSSLKPKVNL</sequence>
<accession>A0A1J1IYP3</accession>
<organism evidence="1 2">
    <name type="scientific">Clunio marinus</name>
    <dbReference type="NCBI Taxonomy" id="568069"/>
    <lineage>
        <taxon>Eukaryota</taxon>
        <taxon>Metazoa</taxon>
        <taxon>Ecdysozoa</taxon>
        <taxon>Arthropoda</taxon>
        <taxon>Hexapoda</taxon>
        <taxon>Insecta</taxon>
        <taxon>Pterygota</taxon>
        <taxon>Neoptera</taxon>
        <taxon>Endopterygota</taxon>
        <taxon>Diptera</taxon>
        <taxon>Nematocera</taxon>
        <taxon>Chironomoidea</taxon>
        <taxon>Chironomidae</taxon>
        <taxon>Clunio</taxon>
    </lineage>
</organism>
<dbReference type="Proteomes" id="UP000183832">
    <property type="component" value="Unassembled WGS sequence"/>
</dbReference>
<gene>
    <name evidence="1" type="ORF">CLUMA_CG017740</name>
</gene>
<proteinExistence type="predicted"/>